<evidence type="ECO:0000313" key="3">
    <source>
        <dbReference type="Proteomes" id="UP000683000"/>
    </source>
</evidence>
<name>A0A8I2YSF5_9AGAM</name>
<comment type="caution">
    <text evidence="2">The sequence shown here is derived from an EMBL/GenBank/DDBJ whole genome shotgun (WGS) entry which is preliminary data.</text>
</comment>
<keyword evidence="1" id="KW-1133">Transmembrane helix</keyword>
<keyword evidence="1" id="KW-0812">Transmembrane</keyword>
<dbReference type="Proteomes" id="UP000683000">
    <property type="component" value="Unassembled WGS sequence"/>
</dbReference>
<evidence type="ECO:0000313" key="2">
    <source>
        <dbReference type="EMBL" id="KAG6376977.1"/>
    </source>
</evidence>
<keyword evidence="3" id="KW-1185">Reference proteome</keyword>
<reference evidence="2" key="1">
    <citation type="submission" date="2021-03" db="EMBL/GenBank/DDBJ databases">
        <title>Evolutionary innovations through gain and loss of genes in the ectomycorrhizal Boletales.</title>
        <authorList>
            <person name="Wu G."/>
            <person name="Miyauchi S."/>
            <person name="Morin E."/>
            <person name="Yang Z.-L."/>
            <person name="Xu J."/>
            <person name="Martin F.M."/>
        </authorList>
    </citation>
    <scope>NUCLEOTIDE SEQUENCE</scope>
    <source>
        <strain evidence="2">BR01</strain>
    </source>
</reference>
<dbReference type="AlphaFoldDB" id="A0A8I2YSF5"/>
<evidence type="ECO:0000256" key="1">
    <source>
        <dbReference type="SAM" id="Phobius"/>
    </source>
</evidence>
<accession>A0A8I2YSF5</accession>
<feature type="transmembrane region" description="Helical" evidence="1">
    <location>
        <begin position="47"/>
        <end position="67"/>
    </location>
</feature>
<dbReference type="EMBL" id="JAGFBS010000010">
    <property type="protein sequence ID" value="KAG6376977.1"/>
    <property type="molecule type" value="Genomic_DNA"/>
</dbReference>
<proteinExistence type="predicted"/>
<protein>
    <submittedName>
        <fullName evidence="2">Uncharacterized protein</fullName>
    </submittedName>
</protein>
<gene>
    <name evidence="2" type="ORF">JVT61DRAFT_1017</name>
</gene>
<keyword evidence="1" id="KW-0472">Membrane</keyword>
<sequence length="68" mass="7457">MSQSHFDGPKVGIDAIDDSKAAIHVSGGATGAMGLNPKLHARVLRKLDWHLLPLVSLLYFLSFLWVMI</sequence>
<organism evidence="2 3">
    <name type="scientific">Boletus reticuloceps</name>
    <dbReference type="NCBI Taxonomy" id="495285"/>
    <lineage>
        <taxon>Eukaryota</taxon>
        <taxon>Fungi</taxon>
        <taxon>Dikarya</taxon>
        <taxon>Basidiomycota</taxon>
        <taxon>Agaricomycotina</taxon>
        <taxon>Agaricomycetes</taxon>
        <taxon>Agaricomycetidae</taxon>
        <taxon>Boletales</taxon>
        <taxon>Boletineae</taxon>
        <taxon>Boletaceae</taxon>
        <taxon>Boletoideae</taxon>
        <taxon>Boletus</taxon>
    </lineage>
</organism>